<organism evidence="2 3">
    <name type="scientific">Actinoplanes auranticolor</name>
    <dbReference type="NCBI Taxonomy" id="47988"/>
    <lineage>
        <taxon>Bacteria</taxon>
        <taxon>Bacillati</taxon>
        <taxon>Actinomycetota</taxon>
        <taxon>Actinomycetes</taxon>
        <taxon>Micromonosporales</taxon>
        <taxon>Micromonosporaceae</taxon>
        <taxon>Actinoplanes</taxon>
    </lineage>
</organism>
<feature type="domain" description="NIPSNAP" evidence="1">
    <location>
        <begin position="4"/>
        <end position="101"/>
    </location>
</feature>
<gene>
    <name evidence="2" type="ORF">Aau02nite_19390</name>
</gene>
<dbReference type="EMBL" id="BOQL01000018">
    <property type="protein sequence ID" value="GIM65743.1"/>
    <property type="molecule type" value="Genomic_DNA"/>
</dbReference>
<proteinExistence type="predicted"/>
<dbReference type="AlphaFoldDB" id="A0A919VHI9"/>
<name>A0A919VHI9_9ACTN</name>
<evidence type="ECO:0000313" key="2">
    <source>
        <dbReference type="EMBL" id="GIM65743.1"/>
    </source>
</evidence>
<dbReference type="SUPFAM" id="SSF54909">
    <property type="entry name" value="Dimeric alpha+beta barrel"/>
    <property type="match status" value="1"/>
</dbReference>
<sequence>MFFEIRREKAAPGRGQELARWMDEQVIPVHEAGGMTVVGAFTDTADEDAFVWIRQFRDEEEREEVIARVHRDPVFGSEIRPRLGEMLAGAAETVRLVPTAHSKLA</sequence>
<dbReference type="InterPro" id="IPR011008">
    <property type="entry name" value="Dimeric_a/b-barrel"/>
</dbReference>
<reference evidence="2" key="1">
    <citation type="submission" date="2021-03" db="EMBL/GenBank/DDBJ databases">
        <title>Whole genome shotgun sequence of Actinoplanes auranticolor NBRC 12245.</title>
        <authorList>
            <person name="Komaki H."/>
            <person name="Tamura T."/>
        </authorList>
    </citation>
    <scope>NUCLEOTIDE SEQUENCE</scope>
    <source>
        <strain evidence="2">NBRC 12245</strain>
    </source>
</reference>
<dbReference type="InterPro" id="IPR012577">
    <property type="entry name" value="NIPSNAP"/>
</dbReference>
<comment type="caution">
    <text evidence="2">The sequence shown here is derived from an EMBL/GenBank/DDBJ whole genome shotgun (WGS) entry which is preliminary data.</text>
</comment>
<evidence type="ECO:0000259" key="1">
    <source>
        <dbReference type="Pfam" id="PF07978"/>
    </source>
</evidence>
<accession>A0A919VHI9</accession>
<dbReference type="Gene3D" id="3.30.70.100">
    <property type="match status" value="1"/>
</dbReference>
<dbReference type="Pfam" id="PF07978">
    <property type="entry name" value="NIPSNAP"/>
    <property type="match status" value="1"/>
</dbReference>
<dbReference type="Proteomes" id="UP000681340">
    <property type="component" value="Unassembled WGS sequence"/>
</dbReference>
<keyword evidence="3" id="KW-1185">Reference proteome</keyword>
<evidence type="ECO:0000313" key="3">
    <source>
        <dbReference type="Proteomes" id="UP000681340"/>
    </source>
</evidence>
<protein>
    <submittedName>
        <fullName evidence="2">NIPSNAP family protein</fullName>
    </submittedName>
</protein>